<gene>
    <name evidence="2" type="ORF">B0O44_107202</name>
</gene>
<keyword evidence="3" id="KW-1185">Reference proteome</keyword>
<dbReference type="RefSeq" id="WP_110833726.1">
    <property type="nucleotide sequence ID" value="NZ_QKLU01000007.1"/>
</dbReference>
<dbReference type="Proteomes" id="UP000248198">
    <property type="component" value="Unassembled WGS sequence"/>
</dbReference>
<dbReference type="InterPro" id="IPR050583">
    <property type="entry name" value="Mycobacterial_A85_antigen"/>
</dbReference>
<organism evidence="2 3">
    <name type="scientific">Pedobacter nutrimenti</name>
    <dbReference type="NCBI Taxonomy" id="1241337"/>
    <lineage>
        <taxon>Bacteria</taxon>
        <taxon>Pseudomonadati</taxon>
        <taxon>Bacteroidota</taxon>
        <taxon>Sphingobacteriia</taxon>
        <taxon>Sphingobacteriales</taxon>
        <taxon>Sphingobacteriaceae</taxon>
        <taxon>Pedobacter</taxon>
    </lineage>
</organism>
<dbReference type="InterPro" id="IPR000801">
    <property type="entry name" value="Esterase-like"/>
</dbReference>
<dbReference type="PANTHER" id="PTHR48098">
    <property type="entry name" value="ENTEROCHELIN ESTERASE-RELATED"/>
    <property type="match status" value="1"/>
</dbReference>
<name>A0A318UGT1_9SPHI</name>
<evidence type="ECO:0000256" key="1">
    <source>
        <dbReference type="SAM" id="SignalP"/>
    </source>
</evidence>
<dbReference type="EMBL" id="QKLU01000007">
    <property type="protein sequence ID" value="PYF71587.1"/>
    <property type="molecule type" value="Genomic_DNA"/>
</dbReference>
<dbReference type="OrthoDB" id="9803578at2"/>
<dbReference type="GO" id="GO:0016747">
    <property type="term" value="F:acyltransferase activity, transferring groups other than amino-acyl groups"/>
    <property type="evidence" value="ECO:0007669"/>
    <property type="project" value="TreeGrafter"/>
</dbReference>
<accession>A0A318UGT1</accession>
<protein>
    <submittedName>
        <fullName evidence="2">S-formylglutathione hydrolase FrmB</fullName>
    </submittedName>
</protein>
<sequence>MNRFLALLCLLCCNTSLWAAKVDTVSTYSPSMKKQIKAVVVLPDTYNQQENFPVVYLLHGYGGNYSNFINKIPAIKEAADQYRMILVCADGNVSSWYLDSPQDSSWKYETYISKELVEWIDGHYKTKKDRSARAITGLSMGGHGALSMAIKHQQVFGAAGSMSGGVDFRPFPENWDLSKRLGPYASYPERWKENCVIEMVHLLSKDKLALIFDCGKDDFFYPVNKALHEKLTYYNIPHDFISRPGNHSWAYWSNSIAYQLLYFSKFFAVKPLVN</sequence>
<dbReference type="AlphaFoldDB" id="A0A318UGT1"/>
<evidence type="ECO:0000313" key="3">
    <source>
        <dbReference type="Proteomes" id="UP000248198"/>
    </source>
</evidence>
<dbReference type="GO" id="GO:0016787">
    <property type="term" value="F:hydrolase activity"/>
    <property type="evidence" value="ECO:0007669"/>
    <property type="project" value="UniProtKB-KW"/>
</dbReference>
<evidence type="ECO:0000313" key="2">
    <source>
        <dbReference type="EMBL" id="PYF71587.1"/>
    </source>
</evidence>
<dbReference type="SUPFAM" id="SSF53474">
    <property type="entry name" value="alpha/beta-Hydrolases"/>
    <property type="match status" value="1"/>
</dbReference>
<feature type="chain" id="PRO_5016351733" evidence="1">
    <location>
        <begin position="20"/>
        <end position="274"/>
    </location>
</feature>
<keyword evidence="1" id="KW-0732">Signal</keyword>
<dbReference type="Pfam" id="PF00756">
    <property type="entry name" value="Esterase"/>
    <property type="match status" value="1"/>
</dbReference>
<feature type="signal peptide" evidence="1">
    <location>
        <begin position="1"/>
        <end position="19"/>
    </location>
</feature>
<keyword evidence="2" id="KW-0378">Hydrolase</keyword>
<proteinExistence type="predicted"/>
<dbReference type="PANTHER" id="PTHR48098:SF1">
    <property type="entry name" value="DIACYLGLYCEROL ACYLTRANSFERASE_MYCOLYLTRANSFERASE AG85A"/>
    <property type="match status" value="1"/>
</dbReference>
<reference evidence="2 3" key="1">
    <citation type="submission" date="2018-06" db="EMBL/GenBank/DDBJ databases">
        <title>Genomic Encyclopedia of Archaeal and Bacterial Type Strains, Phase II (KMG-II): from individual species to whole genera.</title>
        <authorList>
            <person name="Goeker M."/>
        </authorList>
    </citation>
    <scope>NUCLEOTIDE SEQUENCE [LARGE SCALE GENOMIC DNA]</scope>
    <source>
        <strain evidence="2 3">DSM 27372</strain>
    </source>
</reference>
<dbReference type="InterPro" id="IPR029058">
    <property type="entry name" value="AB_hydrolase_fold"/>
</dbReference>
<comment type="caution">
    <text evidence="2">The sequence shown here is derived from an EMBL/GenBank/DDBJ whole genome shotgun (WGS) entry which is preliminary data.</text>
</comment>
<dbReference type="Gene3D" id="3.40.50.1820">
    <property type="entry name" value="alpha/beta hydrolase"/>
    <property type="match status" value="1"/>
</dbReference>